<name>A0A2H3BTP2_9AGAR</name>
<reference evidence="3" key="1">
    <citation type="journal article" date="2017" name="Nat. Ecol. Evol.">
        <title>Genome expansion and lineage-specific genetic innovations in the forest pathogenic fungi Armillaria.</title>
        <authorList>
            <person name="Sipos G."/>
            <person name="Prasanna A.N."/>
            <person name="Walter M.C."/>
            <person name="O'Connor E."/>
            <person name="Balint B."/>
            <person name="Krizsan K."/>
            <person name="Kiss B."/>
            <person name="Hess J."/>
            <person name="Varga T."/>
            <person name="Slot J."/>
            <person name="Riley R."/>
            <person name="Boka B."/>
            <person name="Rigling D."/>
            <person name="Barry K."/>
            <person name="Lee J."/>
            <person name="Mihaltcheva S."/>
            <person name="LaButti K."/>
            <person name="Lipzen A."/>
            <person name="Waldron R."/>
            <person name="Moloney N.M."/>
            <person name="Sperisen C."/>
            <person name="Kredics L."/>
            <person name="Vagvoelgyi C."/>
            <person name="Patrignani A."/>
            <person name="Fitzpatrick D."/>
            <person name="Nagy I."/>
            <person name="Doyle S."/>
            <person name="Anderson J.B."/>
            <person name="Grigoriev I.V."/>
            <person name="Gueldener U."/>
            <person name="Muensterkoetter M."/>
            <person name="Nagy L.G."/>
        </authorList>
    </citation>
    <scope>NUCLEOTIDE SEQUENCE [LARGE SCALE GENOMIC DNA]</scope>
    <source>
        <strain evidence="3">28-4</strain>
    </source>
</reference>
<dbReference type="PANTHER" id="PTHR33112">
    <property type="entry name" value="DOMAIN PROTEIN, PUTATIVE-RELATED"/>
    <property type="match status" value="1"/>
</dbReference>
<dbReference type="AlphaFoldDB" id="A0A2H3BTP2"/>
<evidence type="ECO:0000313" key="3">
    <source>
        <dbReference type="Proteomes" id="UP000218334"/>
    </source>
</evidence>
<feature type="non-terminal residue" evidence="2">
    <location>
        <position position="1"/>
    </location>
</feature>
<dbReference type="Pfam" id="PF06985">
    <property type="entry name" value="HET"/>
    <property type="match status" value="1"/>
</dbReference>
<gene>
    <name evidence="2" type="ORF">ARMSODRAFT_868941</name>
</gene>
<proteinExistence type="predicted"/>
<evidence type="ECO:0000313" key="2">
    <source>
        <dbReference type="EMBL" id="PBK67957.1"/>
    </source>
</evidence>
<accession>A0A2H3BTP2</accession>
<dbReference type="STRING" id="1076256.A0A2H3BTP2"/>
<dbReference type="InterPro" id="IPR010730">
    <property type="entry name" value="HET"/>
</dbReference>
<protein>
    <submittedName>
        <fullName evidence="2">HET-domain-containing protein</fullName>
    </submittedName>
</protein>
<sequence>IRKLVCETCWRTLFSPDSFQKAWTAQFASPRDGSAAFSYNPEVLTWTQKQRRQFLNSRHRCEWCRLICESIENNPLRQSLEHQVTVRFHQNDPAARYIPGRDILSDVNSTLAYDMIKKCIPGCSLHEHCTPVQRGCLPTRVIDCSDPGRPRLFISNGAEDYYVALSYVWGEKQPHRTTSKNLESYIQGIPLKRIPKTIMDAITVTCKLGFHYLWVDSFCIIQDSKDDKVQEIARIRHIFHDSYVTIIAACASKVSDGFLHNRRPTVTNSFNNEYLLPFCCPDGNIGTMRLVMGHRRLPFSEPVDNRAWCLEERVLSPRRLIYARHTLLYECHTVHDNVNGAPNFISLRATEEIPRIPNYISPPASAIRDGNLKMGEAWYNIVTLYTQRDLTKPRDRLIAISGIAEHFQFFWPHSRYLAGLWEHQLPGSLLWHIPHIDDSRCRPDVYRAPSWSWASIDGICDSQVCTDVLCTIIHYDVTPARLDNPFGEVVGGYLILEAVMQPAVREVGVEGPGIFFNVAYGPTDLPQWTELWDYDPRGIGCVERDAIEPVSEGIGNVYLAIGCKDSECGYGLVLVPVINHTSNANDPGYPVFRRVGWFSADLHEPIVIAWLNGRSQRIKII</sequence>
<keyword evidence="3" id="KW-1185">Reference proteome</keyword>
<dbReference type="Proteomes" id="UP000218334">
    <property type="component" value="Unassembled WGS sequence"/>
</dbReference>
<dbReference type="PANTHER" id="PTHR33112:SF16">
    <property type="entry name" value="HETEROKARYON INCOMPATIBILITY DOMAIN-CONTAINING PROTEIN"/>
    <property type="match status" value="1"/>
</dbReference>
<organism evidence="2 3">
    <name type="scientific">Armillaria solidipes</name>
    <dbReference type="NCBI Taxonomy" id="1076256"/>
    <lineage>
        <taxon>Eukaryota</taxon>
        <taxon>Fungi</taxon>
        <taxon>Dikarya</taxon>
        <taxon>Basidiomycota</taxon>
        <taxon>Agaricomycotina</taxon>
        <taxon>Agaricomycetes</taxon>
        <taxon>Agaricomycetidae</taxon>
        <taxon>Agaricales</taxon>
        <taxon>Marasmiineae</taxon>
        <taxon>Physalacriaceae</taxon>
        <taxon>Armillaria</taxon>
    </lineage>
</organism>
<dbReference type="EMBL" id="KZ293434">
    <property type="protein sequence ID" value="PBK67957.1"/>
    <property type="molecule type" value="Genomic_DNA"/>
</dbReference>
<evidence type="ECO:0000259" key="1">
    <source>
        <dbReference type="Pfam" id="PF06985"/>
    </source>
</evidence>
<feature type="domain" description="Heterokaryon incompatibility" evidence="1">
    <location>
        <begin position="162"/>
        <end position="312"/>
    </location>
</feature>
<feature type="non-terminal residue" evidence="2">
    <location>
        <position position="621"/>
    </location>
</feature>